<dbReference type="RefSeq" id="XP_030498101.1">
    <property type="nucleotide sequence ID" value="XM_030642241.2"/>
</dbReference>
<evidence type="ECO:0000256" key="1">
    <source>
        <dbReference type="ARBA" id="ARBA00023117"/>
    </source>
</evidence>
<dbReference type="Proteomes" id="UP000596661">
    <property type="component" value="Chromosome 1"/>
</dbReference>
<dbReference type="PANTHER" id="PTHR22881:SF11">
    <property type="entry name" value="BROMODOMAIN-CONTAINING PROTEIN DDB_G0270170-LIKE ISOFORM X1"/>
    <property type="match status" value="1"/>
</dbReference>
<feature type="region of interest" description="Disordered" evidence="3">
    <location>
        <begin position="1"/>
        <end position="74"/>
    </location>
</feature>
<organism evidence="5 6">
    <name type="scientific">Cannabis sativa</name>
    <name type="common">Hemp</name>
    <name type="synonym">Marijuana</name>
    <dbReference type="NCBI Taxonomy" id="3483"/>
    <lineage>
        <taxon>Eukaryota</taxon>
        <taxon>Viridiplantae</taxon>
        <taxon>Streptophyta</taxon>
        <taxon>Embryophyta</taxon>
        <taxon>Tracheophyta</taxon>
        <taxon>Spermatophyta</taxon>
        <taxon>Magnoliopsida</taxon>
        <taxon>eudicotyledons</taxon>
        <taxon>Gunneridae</taxon>
        <taxon>Pentapetalae</taxon>
        <taxon>rosids</taxon>
        <taxon>fabids</taxon>
        <taxon>Rosales</taxon>
        <taxon>Cannabaceae</taxon>
        <taxon>Cannabis</taxon>
    </lineage>
</organism>
<accession>A0A803NJS5</accession>
<dbReference type="PROSITE" id="PS00633">
    <property type="entry name" value="BROMODOMAIN_1"/>
    <property type="match status" value="1"/>
</dbReference>
<dbReference type="SUPFAM" id="SSF47370">
    <property type="entry name" value="Bromodomain"/>
    <property type="match status" value="1"/>
</dbReference>
<dbReference type="EMBL" id="UZAU01000059">
    <property type="status" value="NOT_ANNOTATED_CDS"/>
    <property type="molecule type" value="Genomic_DNA"/>
</dbReference>
<dbReference type="InterPro" id="IPR018359">
    <property type="entry name" value="Bromodomain_CS"/>
</dbReference>
<dbReference type="PANTHER" id="PTHR22881">
    <property type="entry name" value="BROMODOMAIN CONTAINING PROTEIN"/>
    <property type="match status" value="1"/>
</dbReference>
<dbReference type="OMA" id="APQQQKC"/>
<dbReference type="EnsemblPlants" id="evm.model.01.2116">
    <property type="protein sequence ID" value="cds.evm.model.01.2116"/>
    <property type="gene ID" value="evm.TU.01.2116"/>
</dbReference>
<dbReference type="Pfam" id="PF00439">
    <property type="entry name" value="Bromodomain"/>
    <property type="match status" value="1"/>
</dbReference>
<keyword evidence="1 2" id="KW-0103">Bromodomain</keyword>
<dbReference type="PROSITE" id="PS50014">
    <property type="entry name" value="BROMODOMAIN_2"/>
    <property type="match status" value="1"/>
</dbReference>
<dbReference type="CDD" id="cd04369">
    <property type="entry name" value="Bromodomain"/>
    <property type="match status" value="1"/>
</dbReference>
<dbReference type="Gramene" id="evm.model.01.2116">
    <property type="protein sequence ID" value="cds.evm.model.01.2116"/>
    <property type="gene ID" value="evm.TU.01.2116"/>
</dbReference>
<evidence type="ECO:0000313" key="6">
    <source>
        <dbReference type="Proteomes" id="UP000596661"/>
    </source>
</evidence>
<feature type="region of interest" description="Disordered" evidence="3">
    <location>
        <begin position="246"/>
        <end position="273"/>
    </location>
</feature>
<evidence type="ECO:0000313" key="5">
    <source>
        <dbReference type="EnsemblPlants" id="cds.evm.model.01.2116"/>
    </source>
</evidence>
<dbReference type="InterPro" id="IPR001487">
    <property type="entry name" value="Bromodomain"/>
</dbReference>
<dbReference type="AlphaFoldDB" id="A0A803NJS5"/>
<dbReference type="PRINTS" id="PR00503">
    <property type="entry name" value="BROMODOMAIN"/>
</dbReference>
<reference evidence="5" key="2">
    <citation type="submission" date="2021-03" db="UniProtKB">
        <authorList>
            <consortium name="EnsemblPlants"/>
        </authorList>
    </citation>
    <scope>IDENTIFICATION</scope>
</reference>
<evidence type="ECO:0000256" key="3">
    <source>
        <dbReference type="SAM" id="MobiDB-lite"/>
    </source>
</evidence>
<dbReference type="OrthoDB" id="21449at2759"/>
<name>A0A803NJS5_CANSA</name>
<keyword evidence="6" id="KW-1185">Reference proteome</keyword>
<proteinExistence type="predicted"/>
<protein>
    <recommendedName>
        <fullName evidence="4">Bromo domain-containing protein</fullName>
    </recommendedName>
</protein>
<feature type="compositionally biased region" description="Polar residues" evidence="3">
    <location>
        <begin position="45"/>
        <end position="62"/>
    </location>
</feature>
<dbReference type="InterPro" id="IPR051831">
    <property type="entry name" value="Bromodomain_contain_prot"/>
</dbReference>
<dbReference type="KEGG" id="csav:115713758"/>
<dbReference type="SMART" id="SM00297">
    <property type="entry name" value="BROMO"/>
    <property type="match status" value="1"/>
</dbReference>
<evidence type="ECO:0000256" key="2">
    <source>
        <dbReference type="PROSITE-ProRule" id="PRU00035"/>
    </source>
</evidence>
<feature type="compositionally biased region" description="Basic residues" evidence="3">
    <location>
        <begin position="259"/>
        <end position="271"/>
    </location>
</feature>
<feature type="domain" description="Bromo" evidence="4">
    <location>
        <begin position="159"/>
        <end position="229"/>
    </location>
</feature>
<evidence type="ECO:0000259" key="4">
    <source>
        <dbReference type="PROSITE" id="PS50014"/>
    </source>
</evidence>
<dbReference type="InterPro" id="IPR036427">
    <property type="entry name" value="Bromodomain-like_sf"/>
</dbReference>
<gene>
    <name evidence="5" type="primary">LOC115713758</name>
</gene>
<sequence length="653" mass="72946">MTTAATMTKVDKKKKKGRPSLIDLQKRFIRQQQQQQREEELQRQIENPHSNPGSSHWTSNIDSPEFIAADDDDDERKEKKHKLLLGLNSNSDCYNLPLKSNVDDEEDFNVDSKKRRSNLMSDDVLKATDNSIHGLQVETGPTTPLPDKKLLVFILDRLQKKDTHGVFSEPVDPEELPDYHEIIDNPMDFATVRQKLDAGLYANLELFEKDVFLICSNAMEYNSSDTIYFRQARSIQELARKDFENLKQDSDETEPQPKIARRGRPPGKKLKKSIDISVENVGPKLILDSTNPSVGENSNGFSAYNLRKGPHFNKLYSAEVFHASLSGETGNSLVYDWENEFPASVLRSVAKYGKKHFSIDENKRDTYTFPLTSACGTFALAALEGEQKQLVEVEDAYLERSYARSIAQFAADLGPVVWKIVLKKIEAIIPLEVKFSPGWNTASDNERYLFCKKWLVNHADGDLASRPPLPQSMSGSNSIVAKGWFPQDDLTINTQSELTSLNSNCGRMSPATTHFQIEQNSSSQFCINGPNNRAISYTPQTGMVRPPTAMLNLTPAKISEASYIGGASASNTAISPVFITGTNSNEANFRSAEMGFARYASFQGLTRHHNQNSHPFPTEPNFGFGVPSSSSLVAQVGPHQLPDLALQLRMGRE</sequence>
<dbReference type="Gene3D" id="1.20.920.10">
    <property type="entry name" value="Bromodomain-like"/>
    <property type="match status" value="1"/>
</dbReference>
<reference evidence="5" key="1">
    <citation type="submission" date="2018-11" db="EMBL/GenBank/DDBJ databases">
        <authorList>
            <person name="Grassa J C."/>
        </authorList>
    </citation>
    <scope>NUCLEOTIDE SEQUENCE [LARGE SCALE GENOMIC DNA]</scope>
</reference>
<dbReference type="GeneID" id="115713758"/>